<proteinExistence type="predicted"/>
<feature type="transmembrane region" description="Helical" evidence="1">
    <location>
        <begin position="35"/>
        <end position="54"/>
    </location>
</feature>
<evidence type="ECO:0000313" key="2">
    <source>
        <dbReference type="EMBL" id="GIX69377.1"/>
    </source>
</evidence>
<protein>
    <submittedName>
        <fullName evidence="2">Uncharacterized protein</fullName>
    </submittedName>
</protein>
<name>A0AAV4MB51_9ARAC</name>
<organism evidence="2 3">
    <name type="scientific">Caerostris darwini</name>
    <dbReference type="NCBI Taxonomy" id="1538125"/>
    <lineage>
        <taxon>Eukaryota</taxon>
        <taxon>Metazoa</taxon>
        <taxon>Ecdysozoa</taxon>
        <taxon>Arthropoda</taxon>
        <taxon>Chelicerata</taxon>
        <taxon>Arachnida</taxon>
        <taxon>Araneae</taxon>
        <taxon>Araneomorphae</taxon>
        <taxon>Entelegynae</taxon>
        <taxon>Araneoidea</taxon>
        <taxon>Araneidae</taxon>
        <taxon>Caerostris</taxon>
    </lineage>
</organism>
<dbReference type="EMBL" id="BPLQ01000266">
    <property type="protein sequence ID" value="GIX69377.1"/>
    <property type="molecule type" value="Genomic_DNA"/>
</dbReference>
<keyword evidence="3" id="KW-1185">Reference proteome</keyword>
<sequence>MWEKMLYCYSDEPIWNVRPDDPFLYRNIIAMKCYIITRWLLTVLVMTLCIWHVIHQELMVSRPPVPGHKLHV</sequence>
<comment type="caution">
    <text evidence="2">The sequence shown here is derived from an EMBL/GenBank/DDBJ whole genome shotgun (WGS) entry which is preliminary data.</text>
</comment>
<accession>A0AAV4MB51</accession>
<gene>
    <name evidence="2" type="ORF">CDAR_488481</name>
</gene>
<dbReference type="AlphaFoldDB" id="A0AAV4MB51"/>
<dbReference type="Proteomes" id="UP001054837">
    <property type="component" value="Unassembled WGS sequence"/>
</dbReference>
<evidence type="ECO:0000313" key="3">
    <source>
        <dbReference type="Proteomes" id="UP001054837"/>
    </source>
</evidence>
<evidence type="ECO:0000256" key="1">
    <source>
        <dbReference type="SAM" id="Phobius"/>
    </source>
</evidence>
<keyword evidence="1" id="KW-1133">Transmembrane helix</keyword>
<keyword evidence="1" id="KW-0472">Membrane</keyword>
<keyword evidence="1" id="KW-0812">Transmembrane</keyword>
<reference evidence="2 3" key="1">
    <citation type="submission" date="2021-06" db="EMBL/GenBank/DDBJ databases">
        <title>Caerostris darwini draft genome.</title>
        <authorList>
            <person name="Kono N."/>
            <person name="Arakawa K."/>
        </authorList>
    </citation>
    <scope>NUCLEOTIDE SEQUENCE [LARGE SCALE GENOMIC DNA]</scope>
</reference>